<reference evidence="4" key="1">
    <citation type="submission" date="2017-06" db="EMBL/GenBank/DDBJ databases">
        <authorList>
            <person name="Varghese N."/>
            <person name="Submissions S."/>
        </authorList>
    </citation>
    <scope>NUCLEOTIDE SEQUENCE [LARGE SCALE GENOMIC DNA]</scope>
    <source>
        <strain evidence="4">DSM 22348</strain>
    </source>
</reference>
<evidence type="ECO:0000259" key="1">
    <source>
        <dbReference type="Pfam" id="PF01796"/>
    </source>
</evidence>
<sequence>MYPTELENAPPMLLKQPVLYADINYDAGQVNSIFFAALRDHGKITATRCAHCERVYLPPRLSCHECFEELHEWVDVSNLGTLKAYTVVREPGMLQALETPYVLGLIQLDGADTSLVHYLSKVDLEKVTVGMRVCAVLAEAREGNIRDICYFEPASDGA</sequence>
<dbReference type="PANTHER" id="PTHR34075:SF4">
    <property type="entry name" value="DUF35 DOMAIN-CONTAINING PROTEIN"/>
    <property type="match status" value="1"/>
</dbReference>
<dbReference type="AlphaFoldDB" id="A0A239AA20"/>
<proteinExistence type="predicted"/>
<dbReference type="InterPro" id="IPR052513">
    <property type="entry name" value="Thioester_dehydratase-like"/>
</dbReference>
<dbReference type="InterPro" id="IPR012340">
    <property type="entry name" value="NA-bd_OB-fold"/>
</dbReference>
<dbReference type="Gene3D" id="2.40.50.140">
    <property type="entry name" value="Nucleic acid-binding proteins"/>
    <property type="match status" value="1"/>
</dbReference>
<dbReference type="InterPro" id="IPR022002">
    <property type="entry name" value="ChsH2_Znr"/>
</dbReference>
<keyword evidence="4" id="KW-1185">Reference proteome</keyword>
<evidence type="ECO:0008006" key="5">
    <source>
        <dbReference type="Google" id="ProtNLM"/>
    </source>
</evidence>
<name>A0A239AA20_9PSED</name>
<dbReference type="Gene3D" id="6.10.30.10">
    <property type="match status" value="1"/>
</dbReference>
<evidence type="ECO:0000313" key="4">
    <source>
        <dbReference type="Proteomes" id="UP000198407"/>
    </source>
</evidence>
<dbReference type="STRING" id="1215104.GCA_000730585_04147"/>
<feature type="domain" description="ChsH2 rubredoxin-like zinc ribbon" evidence="2">
    <location>
        <begin position="39"/>
        <end position="68"/>
    </location>
</feature>
<dbReference type="Pfam" id="PF12172">
    <property type="entry name" value="zf-ChsH2"/>
    <property type="match status" value="1"/>
</dbReference>
<gene>
    <name evidence="3" type="ORF">SAMN05444352_101296</name>
</gene>
<dbReference type="PANTHER" id="PTHR34075">
    <property type="entry name" value="BLR3430 PROTEIN"/>
    <property type="match status" value="1"/>
</dbReference>
<evidence type="ECO:0000259" key="2">
    <source>
        <dbReference type="Pfam" id="PF12172"/>
    </source>
</evidence>
<dbReference type="OrthoDB" id="5514845at2"/>
<evidence type="ECO:0000313" key="3">
    <source>
        <dbReference type="EMBL" id="SNR92252.1"/>
    </source>
</evidence>
<accession>A0A239AA20</accession>
<dbReference type="EMBL" id="FZOL01000001">
    <property type="protein sequence ID" value="SNR92252.1"/>
    <property type="molecule type" value="Genomic_DNA"/>
</dbReference>
<protein>
    <recommendedName>
        <fullName evidence="5">DUF35 domain-containing protein</fullName>
    </recommendedName>
</protein>
<dbReference type="RefSeq" id="WP_052419386.1">
    <property type="nucleotide sequence ID" value="NZ_FZOL01000001.1"/>
</dbReference>
<feature type="domain" description="ChsH2 C-terminal OB-fold" evidence="1">
    <location>
        <begin position="73"/>
        <end position="136"/>
    </location>
</feature>
<dbReference type="Proteomes" id="UP000198407">
    <property type="component" value="Unassembled WGS sequence"/>
</dbReference>
<organism evidence="3 4">
    <name type="scientific">Pseudomonas japonica</name>
    <dbReference type="NCBI Taxonomy" id="256466"/>
    <lineage>
        <taxon>Bacteria</taxon>
        <taxon>Pseudomonadati</taxon>
        <taxon>Pseudomonadota</taxon>
        <taxon>Gammaproteobacteria</taxon>
        <taxon>Pseudomonadales</taxon>
        <taxon>Pseudomonadaceae</taxon>
        <taxon>Pseudomonas</taxon>
    </lineage>
</organism>
<dbReference type="Pfam" id="PF01796">
    <property type="entry name" value="OB_ChsH2_C"/>
    <property type="match status" value="1"/>
</dbReference>
<dbReference type="SUPFAM" id="SSF50249">
    <property type="entry name" value="Nucleic acid-binding proteins"/>
    <property type="match status" value="1"/>
</dbReference>
<dbReference type="InterPro" id="IPR002878">
    <property type="entry name" value="ChsH2_C"/>
</dbReference>